<evidence type="ECO:0000313" key="5">
    <source>
        <dbReference type="Proteomes" id="UP000041314"/>
    </source>
</evidence>
<evidence type="ECO:0000313" key="4">
    <source>
        <dbReference type="Proteomes" id="UP000039541"/>
    </source>
</evidence>
<proteinExistence type="predicted"/>
<dbReference type="EMBL" id="CQPC01000005">
    <property type="protein sequence ID" value="CNT68428.1"/>
    <property type="molecule type" value="Genomic_DNA"/>
</dbReference>
<evidence type="ECO:0000313" key="3">
    <source>
        <dbReference type="EMBL" id="CNV22272.1"/>
    </source>
</evidence>
<evidence type="ECO:0000313" key="2">
    <source>
        <dbReference type="EMBL" id="CNV18404.1"/>
    </source>
</evidence>
<dbReference type="Proteomes" id="UP000041314">
    <property type="component" value="Unassembled WGS sequence"/>
</dbReference>
<dbReference type="EMBL" id="CQPD01000070">
    <property type="protein sequence ID" value="CNV18404.1"/>
    <property type="molecule type" value="Genomic_DNA"/>
</dbReference>
<dbReference type="Proteomes" id="UP000039541">
    <property type="component" value="Unassembled WGS sequence"/>
</dbReference>
<reference evidence="4 5" key="1">
    <citation type="submission" date="2015-03" db="EMBL/GenBank/DDBJ databases">
        <authorList>
            <consortium name="Pathogen Informatics"/>
        </authorList>
    </citation>
    <scope>NUCLEOTIDE SEQUENCE [LARGE SCALE GENOMIC DNA]</scope>
    <source>
        <strain evidence="1 4">3476</strain>
        <strain evidence="3 5">A1104</strain>
        <strain evidence="2 6">D4891</strain>
    </source>
</reference>
<protein>
    <submittedName>
        <fullName evidence="2">Uncharacterized protein</fullName>
    </submittedName>
</protein>
<name>A0A655EF09_SALET</name>
<evidence type="ECO:0000313" key="6">
    <source>
        <dbReference type="Proteomes" id="UP000042394"/>
    </source>
</evidence>
<dbReference type="Proteomes" id="UP000042394">
    <property type="component" value="Unassembled WGS sequence"/>
</dbReference>
<accession>A0A655EF09</accession>
<organism evidence="2 6">
    <name type="scientific">Salmonella enterica subsp. enterica serovar Bovismorbificans</name>
    <dbReference type="NCBI Taxonomy" id="58097"/>
    <lineage>
        <taxon>Bacteria</taxon>
        <taxon>Pseudomonadati</taxon>
        <taxon>Pseudomonadota</taxon>
        <taxon>Gammaproteobacteria</taxon>
        <taxon>Enterobacterales</taxon>
        <taxon>Enterobacteriaceae</taxon>
        <taxon>Salmonella</taxon>
    </lineage>
</organism>
<evidence type="ECO:0000313" key="1">
    <source>
        <dbReference type="EMBL" id="CNT68428.1"/>
    </source>
</evidence>
<dbReference type="EMBL" id="CQPA01000071">
    <property type="protein sequence ID" value="CNV22272.1"/>
    <property type="molecule type" value="Genomic_DNA"/>
</dbReference>
<dbReference type="AlphaFoldDB" id="A0A655EF09"/>
<gene>
    <name evidence="3" type="ORF">ERS008198_04705</name>
    <name evidence="1" type="ORF">ERS008202_00631</name>
    <name evidence="2" type="ORF">ERS008207_04525</name>
</gene>
<sequence length="97" mass="10879">MVKKLQVIIARYAKKMANAASCQSVQQIVGHGIGVLHDSFPSDVDIMLSIKEWRWLSSTVGMKAWKTMFTAANSKSRIPPGKCNRIHYLFTPQGERS</sequence>